<proteinExistence type="predicted"/>
<organism evidence="2 3">
    <name type="scientific">Fuerstiella marisgermanici</name>
    <dbReference type="NCBI Taxonomy" id="1891926"/>
    <lineage>
        <taxon>Bacteria</taxon>
        <taxon>Pseudomonadati</taxon>
        <taxon>Planctomycetota</taxon>
        <taxon>Planctomycetia</taxon>
        <taxon>Planctomycetales</taxon>
        <taxon>Planctomycetaceae</taxon>
        <taxon>Fuerstiella</taxon>
    </lineage>
</organism>
<dbReference type="AlphaFoldDB" id="A0A1P8WRG9"/>
<protein>
    <submittedName>
        <fullName evidence="2">Streptogramin lyase</fullName>
    </submittedName>
</protein>
<dbReference type="RefSeq" id="WP_083732468.1">
    <property type="nucleotide sequence ID" value="NZ_CP017641.1"/>
</dbReference>
<dbReference type="STRING" id="1891926.Fuma_06326"/>
<evidence type="ECO:0000313" key="2">
    <source>
        <dbReference type="EMBL" id="APZ96653.1"/>
    </source>
</evidence>
<dbReference type="PANTHER" id="PTHR46388:SF2">
    <property type="entry name" value="NHL REPEAT-CONTAINING PROTEIN 2"/>
    <property type="match status" value="1"/>
</dbReference>
<dbReference type="Proteomes" id="UP000187735">
    <property type="component" value="Chromosome"/>
</dbReference>
<name>A0A1P8WRG9_9PLAN</name>
<dbReference type="GO" id="GO:0016829">
    <property type="term" value="F:lyase activity"/>
    <property type="evidence" value="ECO:0007669"/>
    <property type="project" value="UniProtKB-KW"/>
</dbReference>
<gene>
    <name evidence="2" type="ORF">Fuma_06326</name>
</gene>
<reference evidence="2 3" key="1">
    <citation type="journal article" date="2016" name="Front. Microbiol.">
        <title>Fuerstia marisgermanicae gen. nov., sp. nov., an Unusual Member of the Phylum Planctomycetes from the German Wadden Sea.</title>
        <authorList>
            <person name="Kohn T."/>
            <person name="Heuer A."/>
            <person name="Jogler M."/>
            <person name="Vollmers J."/>
            <person name="Boedeker C."/>
            <person name="Bunk B."/>
            <person name="Rast P."/>
            <person name="Borchert D."/>
            <person name="Glockner I."/>
            <person name="Freese H.M."/>
            <person name="Klenk H.P."/>
            <person name="Overmann J."/>
            <person name="Kaster A.K."/>
            <person name="Rohde M."/>
            <person name="Wiegand S."/>
            <person name="Jogler C."/>
        </authorList>
    </citation>
    <scope>NUCLEOTIDE SEQUENCE [LARGE SCALE GENOMIC DNA]</scope>
    <source>
        <strain evidence="2 3">NH11</strain>
    </source>
</reference>
<keyword evidence="2" id="KW-0456">Lyase</keyword>
<accession>A0A1P8WRG9</accession>
<dbReference type="SUPFAM" id="SSF101898">
    <property type="entry name" value="NHL repeat"/>
    <property type="match status" value="1"/>
</dbReference>
<dbReference type="InterPro" id="IPR001258">
    <property type="entry name" value="NHL_repeat"/>
</dbReference>
<keyword evidence="3" id="KW-1185">Reference proteome</keyword>
<evidence type="ECO:0000313" key="3">
    <source>
        <dbReference type="Proteomes" id="UP000187735"/>
    </source>
</evidence>
<dbReference type="EMBL" id="CP017641">
    <property type="protein sequence ID" value="APZ96653.1"/>
    <property type="molecule type" value="Genomic_DNA"/>
</dbReference>
<dbReference type="OrthoDB" id="9799230at2"/>
<evidence type="ECO:0000256" key="1">
    <source>
        <dbReference type="ARBA" id="ARBA00022737"/>
    </source>
</evidence>
<dbReference type="PANTHER" id="PTHR46388">
    <property type="entry name" value="NHL REPEAT-CONTAINING PROTEIN 2"/>
    <property type="match status" value="1"/>
</dbReference>
<dbReference type="KEGG" id="fmr:Fuma_06326"/>
<sequence>MNSGRHHCRHEARAAILCVTRKPTGSVLILLRTFLTVVLLTCFQHVNTSNAIAADVEVVIGGLLKEEGGTWSPDDSPFKRPFGIDFNRQGQMFIVELEGGRIHRLDPDGTLTKVSGDGSKSYKGDGGPFSAATYNGMHNCAVTPNGDLYIADSWNHCIRRVDAKTGVITTMAGTDKPGFSGDGGPALAAQFDFIMCITLNSANDVLHVADLKNRRIRAVDLTSGVVTTIAGNGEKGVPSDGAKATEAPLVDPRAVTADSKGNVYILERSGNALRVVKPDGTIHTVAGDGTRGPKDGPALQAQFGSPKHVCVDDEDNVYIADDANKAIRKFDPVAKTVSTVLGRGHGDKRIQLLQPHGVCWQDDWLYVLDTSHNRLFRMKL</sequence>
<dbReference type="Gene3D" id="2.120.10.30">
    <property type="entry name" value="TolB, C-terminal domain"/>
    <property type="match status" value="3"/>
</dbReference>
<keyword evidence="1" id="KW-0677">Repeat</keyword>
<dbReference type="Pfam" id="PF01436">
    <property type="entry name" value="NHL"/>
    <property type="match status" value="1"/>
</dbReference>
<dbReference type="InterPro" id="IPR011042">
    <property type="entry name" value="6-blade_b-propeller_TolB-like"/>
</dbReference>